<dbReference type="Proteomes" id="UP000274907">
    <property type="component" value="Unassembled WGS sequence"/>
</dbReference>
<dbReference type="EMBL" id="RXHJ01000008">
    <property type="protein sequence ID" value="RSZ63186.1"/>
    <property type="molecule type" value="Genomic_DNA"/>
</dbReference>
<dbReference type="Pfam" id="PF09481">
    <property type="entry name" value="CRISPR_Cse1"/>
    <property type="match status" value="1"/>
</dbReference>
<organism evidence="1 2">
    <name type="scientific">Corynebacterium hylobatis</name>
    <dbReference type="NCBI Taxonomy" id="1859290"/>
    <lineage>
        <taxon>Bacteria</taxon>
        <taxon>Bacillati</taxon>
        <taxon>Actinomycetota</taxon>
        <taxon>Actinomycetes</taxon>
        <taxon>Mycobacteriales</taxon>
        <taxon>Corynebacteriaceae</taxon>
        <taxon>Corynebacterium</taxon>
    </lineage>
</organism>
<gene>
    <name evidence="1" type="primary">casA</name>
    <name evidence="1" type="ORF">EAH68_08370</name>
</gene>
<dbReference type="CDD" id="cd09729">
    <property type="entry name" value="Cse1_I-E"/>
    <property type="match status" value="1"/>
</dbReference>
<name>A0A430HXQ8_9CORY</name>
<dbReference type="InterPro" id="IPR013381">
    <property type="entry name" value="CRISPR-assoc_prot_Cse1"/>
</dbReference>
<comment type="caution">
    <text evidence="1">The sequence shown here is derived from an EMBL/GenBank/DDBJ whole genome shotgun (WGS) entry which is preliminary data.</text>
</comment>
<dbReference type="OrthoDB" id="3187690at2"/>
<dbReference type="NCBIfam" id="TIGR02547">
    <property type="entry name" value="casA_cse1"/>
    <property type="match status" value="1"/>
</dbReference>
<keyword evidence="2" id="KW-1185">Reference proteome</keyword>
<evidence type="ECO:0000313" key="1">
    <source>
        <dbReference type="EMBL" id="RSZ63186.1"/>
    </source>
</evidence>
<protein>
    <submittedName>
        <fullName evidence="1">Type I-E CRISPR-associated protein Cse1/CasA</fullName>
    </submittedName>
</protein>
<dbReference type="Gene3D" id="1.10.132.100">
    <property type="match status" value="1"/>
</dbReference>
<dbReference type="AlphaFoldDB" id="A0A430HXQ8"/>
<accession>A0A430HXQ8</accession>
<sequence>MSEPTQGFNLLDQPWIEILTADGLPELVSITELLSNAQNYQRIAAPLETTNFAILRVLLAILYRSWDSPQWQRQTRASKHWQKKWDAGSVYDDEVQDYLNRMHDRFDLRHPERPFLQVADLHTSKNEWKALDILIPDAGGVGDLFTMRTEIDSLSPGAAANYLIHANAYDFSGIKSGDVRDPRVKGGKGYPLGIGWAGWLGGTVLEGANLQETLLLNYRPWREQAGSEFDVPVWELEEPLMAAPRAGYEVNAENGAAGPVELLTWPQRRLRLRWEDDVVTGVLVTNGDALGYTIQDDTETMTPWRFSDPQTTKAKSIRYMPSSAQPGRAVWRSLPNLLPNADSVKAKSKYADGAPTSKPALTVDWIGYLTALGYLDPQHPIKMRMVSMLYGSQSSSYADIISDSLQVSALLMSEDGEVLRSIARMAIRRTEDVDYALRTFNSNIAYAVSGDAAKDSDEIQSRFYFAVDLPFREWLAALSQSPDPDALLQDWNQQLRSSTLEIADQILSSQPPSVWAGRIKDSSRITGPVAINRLRGALHKILGPADSSMNTNEERTDND</sequence>
<proteinExistence type="predicted"/>
<evidence type="ECO:0000313" key="2">
    <source>
        <dbReference type="Proteomes" id="UP000274907"/>
    </source>
</evidence>
<reference evidence="1 2" key="1">
    <citation type="submission" date="2018-12" db="EMBL/GenBank/DDBJ databases">
        <title>YIM 101343 draft genome.</title>
        <authorList>
            <person name="Chen X."/>
        </authorList>
    </citation>
    <scope>NUCLEOTIDE SEQUENCE [LARGE SCALE GENOMIC DNA]</scope>
    <source>
        <strain evidence="1 2">YIM 101343</strain>
    </source>
</reference>
<dbReference type="RefSeq" id="WP_126120875.1">
    <property type="nucleotide sequence ID" value="NZ_RXHJ01000008.1"/>
</dbReference>